<proteinExistence type="predicted"/>
<sequence length="139" mass="15527">MQETCNDVESARTLWYFNFVRKPSPNGRCLDIIKGEGLVISQQALDPNSTGIYHRNTVWRTNKFHGRDDSRCSGKCSDAISGQDTARKVGGYSEIIVMRYFESGVARRAVMTTNISDINVVDGPTSSQVFQFSLCTYKG</sequence>
<dbReference type="EMBL" id="PKPP01006309">
    <property type="protein sequence ID" value="PWA56947.1"/>
    <property type="molecule type" value="Genomic_DNA"/>
</dbReference>
<accession>A0A2U1M6T5</accession>
<gene>
    <name evidence="1" type="ORF">CTI12_AA406410</name>
</gene>
<organism evidence="1 2">
    <name type="scientific">Artemisia annua</name>
    <name type="common">Sweet wormwood</name>
    <dbReference type="NCBI Taxonomy" id="35608"/>
    <lineage>
        <taxon>Eukaryota</taxon>
        <taxon>Viridiplantae</taxon>
        <taxon>Streptophyta</taxon>
        <taxon>Embryophyta</taxon>
        <taxon>Tracheophyta</taxon>
        <taxon>Spermatophyta</taxon>
        <taxon>Magnoliopsida</taxon>
        <taxon>eudicotyledons</taxon>
        <taxon>Gunneridae</taxon>
        <taxon>Pentapetalae</taxon>
        <taxon>asterids</taxon>
        <taxon>campanulids</taxon>
        <taxon>Asterales</taxon>
        <taxon>Asteraceae</taxon>
        <taxon>Asteroideae</taxon>
        <taxon>Anthemideae</taxon>
        <taxon>Artemisiinae</taxon>
        <taxon>Artemisia</taxon>
    </lineage>
</organism>
<evidence type="ECO:0000313" key="2">
    <source>
        <dbReference type="Proteomes" id="UP000245207"/>
    </source>
</evidence>
<protein>
    <submittedName>
        <fullName evidence="1">Uncharacterized protein</fullName>
    </submittedName>
</protein>
<dbReference type="AlphaFoldDB" id="A0A2U1M6T5"/>
<dbReference type="STRING" id="35608.A0A2U1M6T5"/>
<evidence type="ECO:0000313" key="1">
    <source>
        <dbReference type="EMBL" id="PWA56947.1"/>
    </source>
</evidence>
<dbReference type="Proteomes" id="UP000245207">
    <property type="component" value="Unassembled WGS sequence"/>
</dbReference>
<dbReference type="OrthoDB" id="1924069at2759"/>
<reference evidence="1 2" key="1">
    <citation type="journal article" date="2018" name="Mol. Plant">
        <title>The genome of Artemisia annua provides insight into the evolution of Asteraceae family and artemisinin biosynthesis.</title>
        <authorList>
            <person name="Shen Q."/>
            <person name="Zhang L."/>
            <person name="Liao Z."/>
            <person name="Wang S."/>
            <person name="Yan T."/>
            <person name="Shi P."/>
            <person name="Liu M."/>
            <person name="Fu X."/>
            <person name="Pan Q."/>
            <person name="Wang Y."/>
            <person name="Lv Z."/>
            <person name="Lu X."/>
            <person name="Zhang F."/>
            <person name="Jiang W."/>
            <person name="Ma Y."/>
            <person name="Chen M."/>
            <person name="Hao X."/>
            <person name="Li L."/>
            <person name="Tang Y."/>
            <person name="Lv G."/>
            <person name="Zhou Y."/>
            <person name="Sun X."/>
            <person name="Brodelius P.E."/>
            <person name="Rose J.K.C."/>
            <person name="Tang K."/>
        </authorList>
    </citation>
    <scope>NUCLEOTIDE SEQUENCE [LARGE SCALE GENOMIC DNA]</scope>
    <source>
        <strain evidence="2">cv. Huhao1</strain>
        <tissue evidence="1">Leaf</tissue>
    </source>
</reference>
<keyword evidence="2" id="KW-1185">Reference proteome</keyword>
<name>A0A2U1M6T5_ARTAN</name>
<comment type="caution">
    <text evidence="1">The sequence shown here is derived from an EMBL/GenBank/DDBJ whole genome shotgun (WGS) entry which is preliminary data.</text>
</comment>